<dbReference type="Gene3D" id="1.10.150.20">
    <property type="entry name" value="5' to 3' exonuclease, C-terminal subdomain"/>
    <property type="match status" value="1"/>
</dbReference>
<reference evidence="1 2" key="1">
    <citation type="submission" date="2022-12" db="EMBL/GenBank/DDBJ databases">
        <title>Genome Sequence of Deinococcus aquaticus Type Strain PB314.</title>
        <authorList>
            <person name="Albert C."/>
            <person name="Hill J."/>
            <person name="Boren L."/>
            <person name="Scholz-Ng S."/>
            <person name="Fatema N."/>
            <person name="Grosso R."/>
            <person name="Soboslay E."/>
            <person name="Tuohy J."/>
        </authorList>
    </citation>
    <scope>NUCLEOTIDE SEQUENCE [LARGE SCALE GENOMIC DNA]</scope>
    <source>
        <strain evidence="1 2">PB-314</strain>
    </source>
</reference>
<sequence>MNTPMNLNELSEYPYVLPLDESNYLYSFQSSLRSFDIGVSRSFRNIISVKYPNLCQNQQHLRLFAYLLFTSFLDADTHYPIVSREVLASLRDEFKLVQQGKFRVAKILDDFQEFTSIRLNVVPYKHSHGRATQARLELDAELQQQYQQELECDKQEIYLVSGKPCSIRQKQHDKKLALAAARAKNPDRSRVNIGVLDYLNSIKSNVYRQFQRNIKTARVYVINEYSGPKQEQQLRILRHLNTFFHPHYQQVENTERLYTVGASVSQLSSPVRKLIFQGCRTYDLSNAHLAITATLWGLHDLRRLLKEQKTIWPYLLNLLELNEQQKPALKRVIYATVYGMPESSLKGLITRSLGRDVTERFMESEFGQTLLTSRDYRMNQKRELGYVEDAYGRKYYVDPNHVEKSIRTLLSREISSYEFKIMSSIIRVLDGNKKAQCVLWLHDGVTIRYSDRSQMERWERKIIAEVNAAADELGVESRLEWEDKGSNPACYTLDA</sequence>
<evidence type="ECO:0000313" key="1">
    <source>
        <dbReference type="EMBL" id="WDA58855.1"/>
    </source>
</evidence>
<dbReference type="EMBL" id="CP115165">
    <property type="protein sequence ID" value="WDA58855.1"/>
    <property type="molecule type" value="Genomic_DNA"/>
</dbReference>
<organism evidence="1 2">
    <name type="scientific">Deinococcus aquaticus</name>
    <dbReference type="NCBI Taxonomy" id="328692"/>
    <lineage>
        <taxon>Bacteria</taxon>
        <taxon>Thermotogati</taxon>
        <taxon>Deinococcota</taxon>
        <taxon>Deinococci</taxon>
        <taxon>Deinococcales</taxon>
        <taxon>Deinococcaceae</taxon>
        <taxon>Deinococcus</taxon>
    </lineage>
</organism>
<dbReference type="RefSeq" id="WP_273989090.1">
    <property type="nucleotide sequence ID" value="NZ_BAABQT010000001.1"/>
</dbReference>
<protein>
    <recommendedName>
        <fullName evidence="3">DNA-directed DNA polymerase family A palm domain-containing protein</fullName>
    </recommendedName>
</protein>
<evidence type="ECO:0000313" key="2">
    <source>
        <dbReference type="Proteomes" id="UP001217044"/>
    </source>
</evidence>
<dbReference type="InterPro" id="IPR043502">
    <property type="entry name" value="DNA/RNA_pol_sf"/>
</dbReference>
<dbReference type="Proteomes" id="UP001217044">
    <property type="component" value="Chromosome"/>
</dbReference>
<evidence type="ECO:0008006" key="3">
    <source>
        <dbReference type="Google" id="ProtNLM"/>
    </source>
</evidence>
<accession>A0ABY7V164</accession>
<dbReference type="Gene3D" id="3.30.70.370">
    <property type="match status" value="1"/>
</dbReference>
<gene>
    <name evidence="1" type="ORF">M8445_01155</name>
</gene>
<dbReference type="SUPFAM" id="SSF56672">
    <property type="entry name" value="DNA/RNA polymerases"/>
    <property type="match status" value="1"/>
</dbReference>
<proteinExistence type="predicted"/>
<keyword evidence="2" id="KW-1185">Reference proteome</keyword>
<name>A0ABY7V164_9DEIO</name>